<evidence type="ECO:0000313" key="2">
    <source>
        <dbReference type="Proteomes" id="UP000613512"/>
    </source>
</evidence>
<dbReference type="AlphaFoldDB" id="A0A916WE88"/>
<gene>
    <name evidence="1" type="ORF">GCM10008025_37400</name>
</gene>
<keyword evidence="2" id="KW-1185">Reference proteome</keyword>
<proteinExistence type="predicted"/>
<protein>
    <submittedName>
        <fullName evidence="1">Uncharacterized protein</fullName>
    </submittedName>
</protein>
<name>A0A916WE88_9BACI</name>
<evidence type="ECO:0000313" key="1">
    <source>
        <dbReference type="EMBL" id="GGA91400.1"/>
    </source>
</evidence>
<comment type="caution">
    <text evidence="1">The sequence shown here is derived from an EMBL/GenBank/DDBJ whole genome shotgun (WGS) entry which is preliminary data.</text>
</comment>
<sequence>MSSSQTFPIVRRVYIFSFSGNVLLWKTSIKKSGEEDFVSLKIQENTYLV</sequence>
<accession>A0A916WE88</accession>
<reference evidence="1" key="2">
    <citation type="submission" date="2020-09" db="EMBL/GenBank/DDBJ databases">
        <authorList>
            <person name="Sun Q."/>
            <person name="Zhou Y."/>
        </authorList>
    </citation>
    <scope>NUCLEOTIDE SEQUENCE</scope>
    <source>
        <strain evidence="1">CGMCC 1.12408</strain>
    </source>
</reference>
<organism evidence="1 2">
    <name type="scientific">Ornithinibacillus halotolerans</name>
    <dbReference type="NCBI Taxonomy" id="1274357"/>
    <lineage>
        <taxon>Bacteria</taxon>
        <taxon>Bacillati</taxon>
        <taxon>Bacillota</taxon>
        <taxon>Bacilli</taxon>
        <taxon>Bacillales</taxon>
        <taxon>Bacillaceae</taxon>
        <taxon>Ornithinibacillus</taxon>
    </lineage>
</organism>
<dbReference type="EMBL" id="BMEY01000029">
    <property type="protein sequence ID" value="GGA91400.1"/>
    <property type="molecule type" value="Genomic_DNA"/>
</dbReference>
<dbReference type="Proteomes" id="UP000613512">
    <property type="component" value="Unassembled WGS sequence"/>
</dbReference>
<reference evidence="1" key="1">
    <citation type="journal article" date="2014" name="Int. J. Syst. Evol. Microbiol.">
        <title>Complete genome sequence of Corynebacterium casei LMG S-19264T (=DSM 44701T), isolated from a smear-ripened cheese.</title>
        <authorList>
            <consortium name="US DOE Joint Genome Institute (JGI-PGF)"/>
            <person name="Walter F."/>
            <person name="Albersmeier A."/>
            <person name="Kalinowski J."/>
            <person name="Ruckert C."/>
        </authorList>
    </citation>
    <scope>NUCLEOTIDE SEQUENCE</scope>
    <source>
        <strain evidence="1">CGMCC 1.12408</strain>
    </source>
</reference>